<accession>A0A9D2E6H6</accession>
<dbReference type="PANTHER" id="PTHR43744:SF12">
    <property type="entry name" value="ABC TRANSPORTER PERMEASE PROTEIN MG189-RELATED"/>
    <property type="match status" value="1"/>
</dbReference>
<reference evidence="9" key="1">
    <citation type="journal article" date="2021" name="PeerJ">
        <title>Extensive microbial diversity within the chicken gut microbiome revealed by metagenomics and culture.</title>
        <authorList>
            <person name="Gilroy R."/>
            <person name="Ravi A."/>
            <person name="Getino M."/>
            <person name="Pursley I."/>
            <person name="Horton D.L."/>
            <person name="Alikhan N.F."/>
            <person name="Baker D."/>
            <person name="Gharbi K."/>
            <person name="Hall N."/>
            <person name="Watson M."/>
            <person name="Adriaenssens E.M."/>
            <person name="Foster-Nyarko E."/>
            <person name="Jarju S."/>
            <person name="Secka A."/>
            <person name="Antonio M."/>
            <person name="Oren A."/>
            <person name="Chaudhuri R.R."/>
            <person name="La Ragione R."/>
            <person name="Hildebrand F."/>
            <person name="Pallen M.J."/>
        </authorList>
    </citation>
    <scope>NUCLEOTIDE SEQUENCE</scope>
    <source>
        <strain evidence="9">ChiGjej4B4-18154</strain>
    </source>
</reference>
<feature type="transmembrane region" description="Helical" evidence="7">
    <location>
        <begin position="272"/>
        <end position="291"/>
    </location>
</feature>
<feature type="domain" description="ABC transmembrane type-1" evidence="8">
    <location>
        <begin position="84"/>
        <end position="291"/>
    </location>
</feature>
<evidence type="ECO:0000256" key="7">
    <source>
        <dbReference type="RuleBase" id="RU363032"/>
    </source>
</evidence>
<evidence type="ECO:0000256" key="4">
    <source>
        <dbReference type="ARBA" id="ARBA00022692"/>
    </source>
</evidence>
<dbReference type="Proteomes" id="UP000824035">
    <property type="component" value="Unassembled WGS sequence"/>
</dbReference>
<evidence type="ECO:0000259" key="8">
    <source>
        <dbReference type="PROSITE" id="PS50928"/>
    </source>
</evidence>
<evidence type="ECO:0000256" key="6">
    <source>
        <dbReference type="ARBA" id="ARBA00023136"/>
    </source>
</evidence>
<dbReference type="InterPro" id="IPR000515">
    <property type="entry name" value="MetI-like"/>
</dbReference>
<comment type="caution">
    <text evidence="9">The sequence shown here is derived from an EMBL/GenBank/DDBJ whole genome shotgun (WGS) entry which is preliminary data.</text>
</comment>
<name>A0A9D2E6H6_9FIRM</name>
<comment type="subcellular location">
    <subcellularLocation>
        <location evidence="1 7">Cell membrane</location>
        <topology evidence="1 7">Multi-pass membrane protein</topology>
    </subcellularLocation>
</comment>
<keyword evidence="6 7" id="KW-0472">Membrane</keyword>
<keyword evidence="3" id="KW-1003">Cell membrane</keyword>
<dbReference type="CDD" id="cd06261">
    <property type="entry name" value="TM_PBP2"/>
    <property type="match status" value="1"/>
</dbReference>
<organism evidence="9 10">
    <name type="scientific">Candidatus Allofournierella merdipullorum</name>
    <dbReference type="NCBI Taxonomy" id="2838595"/>
    <lineage>
        <taxon>Bacteria</taxon>
        <taxon>Bacillati</taxon>
        <taxon>Bacillota</taxon>
        <taxon>Clostridia</taxon>
        <taxon>Eubacteriales</taxon>
        <taxon>Oscillospiraceae</taxon>
        <taxon>Allofournierella</taxon>
    </lineage>
</organism>
<evidence type="ECO:0000256" key="2">
    <source>
        <dbReference type="ARBA" id="ARBA00022448"/>
    </source>
</evidence>
<protein>
    <submittedName>
        <fullName evidence="9">Carbohydrate ABC transporter permease</fullName>
    </submittedName>
</protein>
<dbReference type="RefSeq" id="WP_394966453.1">
    <property type="nucleotide sequence ID" value="NZ_CALXHM010000002.1"/>
</dbReference>
<dbReference type="GO" id="GO:0055085">
    <property type="term" value="P:transmembrane transport"/>
    <property type="evidence" value="ECO:0007669"/>
    <property type="project" value="InterPro"/>
</dbReference>
<keyword evidence="4 7" id="KW-0812">Transmembrane</keyword>
<evidence type="ECO:0000313" key="10">
    <source>
        <dbReference type="Proteomes" id="UP000824035"/>
    </source>
</evidence>
<dbReference type="AlphaFoldDB" id="A0A9D2E6H6"/>
<evidence type="ECO:0000256" key="5">
    <source>
        <dbReference type="ARBA" id="ARBA00022989"/>
    </source>
</evidence>
<reference evidence="9" key="2">
    <citation type="submission" date="2021-04" db="EMBL/GenBank/DDBJ databases">
        <authorList>
            <person name="Gilroy R."/>
        </authorList>
    </citation>
    <scope>NUCLEOTIDE SEQUENCE</scope>
    <source>
        <strain evidence="9">ChiGjej4B4-18154</strain>
    </source>
</reference>
<dbReference type="SUPFAM" id="SSF161098">
    <property type="entry name" value="MetI-like"/>
    <property type="match status" value="1"/>
</dbReference>
<dbReference type="Pfam" id="PF00528">
    <property type="entry name" value="BPD_transp_1"/>
    <property type="match status" value="1"/>
</dbReference>
<keyword evidence="2 7" id="KW-0813">Transport</keyword>
<dbReference type="GO" id="GO:0005886">
    <property type="term" value="C:plasma membrane"/>
    <property type="evidence" value="ECO:0007669"/>
    <property type="project" value="UniProtKB-SubCell"/>
</dbReference>
<feature type="transmembrane region" description="Helical" evidence="7">
    <location>
        <begin position="199"/>
        <end position="224"/>
    </location>
</feature>
<dbReference type="PROSITE" id="PS50928">
    <property type="entry name" value="ABC_TM1"/>
    <property type="match status" value="1"/>
</dbReference>
<feature type="transmembrane region" description="Helical" evidence="7">
    <location>
        <begin position="156"/>
        <end position="178"/>
    </location>
</feature>
<dbReference type="EMBL" id="DXBV01000118">
    <property type="protein sequence ID" value="HIZ31889.1"/>
    <property type="molecule type" value="Genomic_DNA"/>
</dbReference>
<dbReference type="InterPro" id="IPR035906">
    <property type="entry name" value="MetI-like_sf"/>
</dbReference>
<keyword evidence="5 7" id="KW-1133">Transmembrane helix</keyword>
<feature type="transmembrane region" description="Helical" evidence="7">
    <location>
        <begin position="83"/>
        <end position="107"/>
    </location>
</feature>
<dbReference type="PANTHER" id="PTHR43744">
    <property type="entry name" value="ABC TRANSPORTER PERMEASE PROTEIN MG189-RELATED-RELATED"/>
    <property type="match status" value="1"/>
</dbReference>
<evidence type="ECO:0000313" key="9">
    <source>
        <dbReference type="EMBL" id="HIZ31889.1"/>
    </source>
</evidence>
<evidence type="ECO:0000256" key="1">
    <source>
        <dbReference type="ARBA" id="ARBA00004651"/>
    </source>
</evidence>
<sequence>MKKRLSADPVRLKHHGKRIAMSAARYFLLIGIGAVFLYPILFMLVNSLKDVQDLVNPTIEWLPSHLYLENFGRALYTLQYERVLPFTVLYVAVAALAQTVSCAMAGYAFARHEFPLKRLWMVMLIVAFLIPAQVTLVPKYLMFYKYGLTGSPLATWLPALLGQGVNSSIFVLVFYLFFAGYPRSYDEAAQLDGAGRLTVFFKVALPMVGPAIVVSILFSFVWFWNETYTSSLLLGSEFRTLPMKLESFVAEFTSIYQSSSSSNMATKLNESLRMAATLLVISPLMLLYAVLQRRFIEGIEAAGLTGE</sequence>
<evidence type="ECO:0000256" key="3">
    <source>
        <dbReference type="ARBA" id="ARBA00022475"/>
    </source>
</evidence>
<gene>
    <name evidence="9" type="ORF">H9813_11755</name>
</gene>
<feature type="transmembrane region" description="Helical" evidence="7">
    <location>
        <begin position="119"/>
        <end position="136"/>
    </location>
</feature>
<feature type="transmembrane region" description="Helical" evidence="7">
    <location>
        <begin position="26"/>
        <end position="45"/>
    </location>
</feature>
<proteinExistence type="inferred from homology"/>
<comment type="similarity">
    <text evidence="7">Belongs to the binding-protein-dependent transport system permease family.</text>
</comment>
<dbReference type="Gene3D" id="1.10.3720.10">
    <property type="entry name" value="MetI-like"/>
    <property type="match status" value="1"/>
</dbReference>